<organism evidence="1 2">
    <name type="scientific">Colletotrichum spaethianum</name>
    <dbReference type="NCBI Taxonomy" id="700344"/>
    <lineage>
        <taxon>Eukaryota</taxon>
        <taxon>Fungi</taxon>
        <taxon>Dikarya</taxon>
        <taxon>Ascomycota</taxon>
        <taxon>Pezizomycotina</taxon>
        <taxon>Sordariomycetes</taxon>
        <taxon>Hypocreomycetidae</taxon>
        <taxon>Glomerellales</taxon>
        <taxon>Glomerellaceae</taxon>
        <taxon>Colletotrichum</taxon>
        <taxon>Colletotrichum spaethianum species complex</taxon>
    </lineage>
</organism>
<dbReference type="EMBL" id="BQXU01000057">
    <property type="protein sequence ID" value="GKT51932.1"/>
    <property type="molecule type" value="Genomic_DNA"/>
</dbReference>
<sequence length="296" mass="33985">MGYSEVCCHLCGVSFNIGRLRTPEEVQNPPALSPDLLLDLARYTEIALYSSNRCRRMDGCMILKDISLKIPTENAEEYEGEHLPGLNCIHGGGYQGRSISVQEMHGCCTVQCLMPKLSYWQPEIDDQEFEKTEDFFLTGLSDFMPSRDADYPTMFPVRHKCQRPLTDNFFWSADEERMTGMPFHPACLELYKRASLHRSGKVDVQGLMDWFCLEAKYEIYKSFPRSEAVKRAEGQWWVHREGDEHLAANPCFVPSLQKILRIRTRNLADDEDWCCNVYGVEATASFSSKANEKFAE</sequence>
<name>A0AA37US42_9PEZI</name>
<evidence type="ECO:0000313" key="2">
    <source>
        <dbReference type="Proteomes" id="UP001055115"/>
    </source>
</evidence>
<comment type="caution">
    <text evidence="1">The sequence shown here is derived from an EMBL/GenBank/DDBJ whole genome shotgun (WGS) entry which is preliminary data.</text>
</comment>
<evidence type="ECO:0000313" key="1">
    <source>
        <dbReference type="EMBL" id="GKT51932.1"/>
    </source>
</evidence>
<protein>
    <submittedName>
        <fullName evidence="1">Uncharacterized protein</fullName>
    </submittedName>
</protein>
<dbReference type="AlphaFoldDB" id="A0AA37US42"/>
<gene>
    <name evidence="1" type="ORF">ColSpa_12113</name>
</gene>
<proteinExistence type="predicted"/>
<dbReference type="GeneID" id="73332915"/>
<keyword evidence="2" id="KW-1185">Reference proteome</keyword>
<dbReference type="RefSeq" id="XP_049134282.1">
    <property type="nucleotide sequence ID" value="XM_049278325.1"/>
</dbReference>
<dbReference type="Proteomes" id="UP001055115">
    <property type="component" value="Unassembled WGS sequence"/>
</dbReference>
<accession>A0AA37US42</accession>
<reference evidence="1 2" key="1">
    <citation type="submission" date="2022-03" db="EMBL/GenBank/DDBJ databases">
        <title>Genome data of Colletotrichum spp.</title>
        <authorList>
            <person name="Utami Y.D."/>
            <person name="Hiruma K."/>
        </authorList>
    </citation>
    <scope>NUCLEOTIDE SEQUENCE [LARGE SCALE GENOMIC DNA]</scope>
    <source>
        <strain evidence="1 2">MAFF 239500</strain>
    </source>
</reference>